<reference evidence="3 4" key="1">
    <citation type="submission" date="2019-02" db="EMBL/GenBank/DDBJ databases">
        <authorList>
            <consortium name="Pathogen Informatics"/>
        </authorList>
    </citation>
    <scope>NUCLEOTIDE SEQUENCE [LARGE SCALE GENOMIC DNA]</scope>
    <source>
        <strain evidence="3 4">3012STDY7089603</strain>
    </source>
</reference>
<dbReference type="PANTHER" id="PTHR43169">
    <property type="entry name" value="EXSB FAMILY PROTEIN"/>
    <property type="match status" value="1"/>
</dbReference>
<dbReference type="Pfam" id="PF02540">
    <property type="entry name" value="NAD_synthase"/>
    <property type="match status" value="1"/>
</dbReference>
<dbReference type="NCBIfam" id="TIGR00268">
    <property type="entry name" value="ATP-dependent sacrificial sulfur transferase LarE"/>
    <property type="match status" value="1"/>
</dbReference>
<comment type="caution">
    <text evidence="3">The sequence shown here is derived from an EMBL/GenBank/DDBJ whole genome shotgun (WGS) entry which is preliminary data.</text>
</comment>
<name>A0A8H2M6H9_9FIRM</name>
<protein>
    <submittedName>
        <fullName evidence="3">NAD synthetase</fullName>
    </submittedName>
</protein>
<dbReference type="Proteomes" id="UP000377798">
    <property type="component" value="Unassembled WGS sequence"/>
</dbReference>
<evidence type="ECO:0000259" key="2">
    <source>
        <dbReference type="Pfam" id="PF02540"/>
    </source>
</evidence>
<dbReference type="PANTHER" id="PTHR43169:SF2">
    <property type="entry name" value="NAD_GMP SYNTHASE DOMAIN-CONTAINING PROTEIN"/>
    <property type="match status" value="1"/>
</dbReference>
<keyword evidence="4" id="KW-1185">Reference proteome</keyword>
<dbReference type="CDD" id="cd01990">
    <property type="entry name" value="LarE-like"/>
    <property type="match status" value="1"/>
</dbReference>
<dbReference type="InterPro" id="IPR005232">
    <property type="entry name" value="LarE"/>
</dbReference>
<feature type="domain" description="NAD/GMP synthase" evidence="2">
    <location>
        <begin position="10"/>
        <end position="64"/>
    </location>
</feature>
<proteinExistence type="predicted"/>
<sequence>MEDIRDYLRGYPSILVAFSGGVDSSLLMDLAVESLGRDRVLGVFMNMAFQTQEDKRIVLEEAEKRQWPLEILELDFQDLPDRVVANPENRCYWCKKMIFEKFLDLARERGLAVVCDGSNLDDLGDYRPGRQALEELGVVSPFLACHWTKEKIRQEAKVRGLSTWNRPSDACLASRIYPNHAIEAGDLKRVEAGEAYLRSLGFNHVRLRTLGRGTSIEVEASQVARAQDLLAPIREELKKYGYDQVDIDPRGYRQGSLNKEKK</sequence>
<gene>
    <name evidence="3" type="ORF">NCTC13150_01396</name>
</gene>
<dbReference type="GO" id="GO:0006163">
    <property type="term" value="P:purine nucleotide metabolic process"/>
    <property type="evidence" value="ECO:0007669"/>
    <property type="project" value="UniProtKB-ARBA"/>
</dbReference>
<dbReference type="InterPro" id="IPR014729">
    <property type="entry name" value="Rossmann-like_a/b/a_fold"/>
</dbReference>
<dbReference type="RefSeq" id="WP_131749508.1">
    <property type="nucleotide sequence ID" value="NZ_CAACYI010000001.1"/>
</dbReference>
<dbReference type="InterPro" id="IPR022310">
    <property type="entry name" value="NAD/GMP_synthase"/>
</dbReference>
<accession>A0A8H2M6H9</accession>
<organism evidence="3 4">
    <name type="scientific">Urinicoccus massiliensis</name>
    <dbReference type="NCBI Taxonomy" id="1723382"/>
    <lineage>
        <taxon>Bacteria</taxon>
        <taxon>Bacillati</taxon>
        <taxon>Bacillota</taxon>
        <taxon>Tissierellia</taxon>
        <taxon>Tissierellales</taxon>
        <taxon>Peptoniphilaceae</taxon>
        <taxon>Urinicoccus</taxon>
    </lineage>
</organism>
<dbReference type="InterPro" id="IPR052188">
    <property type="entry name" value="Ni-pincer_cofactor_biosynth"/>
</dbReference>
<evidence type="ECO:0000313" key="4">
    <source>
        <dbReference type="Proteomes" id="UP000377798"/>
    </source>
</evidence>
<evidence type="ECO:0000256" key="1">
    <source>
        <dbReference type="PIRSR" id="PIRSR006661-1"/>
    </source>
</evidence>
<dbReference type="GO" id="GO:0016783">
    <property type="term" value="F:sulfurtransferase activity"/>
    <property type="evidence" value="ECO:0007669"/>
    <property type="project" value="InterPro"/>
</dbReference>
<feature type="active site" description="Nucleophile and sulfur donor" evidence="1">
    <location>
        <position position="171"/>
    </location>
</feature>
<dbReference type="Gene3D" id="3.40.50.620">
    <property type="entry name" value="HUPs"/>
    <property type="match status" value="1"/>
</dbReference>
<dbReference type="SUPFAM" id="SSF52402">
    <property type="entry name" value="Adenine nucleotide alpha hydrolases-like"/>
    <property type="match status" value="1"/>
</dbReference>
<dbReference type="PIRSF" id="PIRSF006661">
    <property type="entry name" value="PP-lp_UCP006661"/>
    <property type="match status" value="1"/>
</dbReference>
<dbReference type="AlphaFoldDB" id="A0A8H2M6H9"/>
<dbReference type="EMBL" id="CAACYI010000001">
    <property type="protein sequence ID" value="VFB16823.1"/>
    <property type="molecule type" value="Genomic_DNA"/>
</dbReference>
<evidence type="ECO:0000313" key="3">
    <source>
        <dbReference type="EMBL" id="VFB16823.1"/>
    </source>
</evidence>